<dbReference type="InterPro" id="IPR006447">
    <property type="entry name" value="Myb_dom_plants"/>
</dbReference>
<keyword evidence="2" id="KW-0805">Transcription regulation</keyword>
<dbReference type="Pfam" id="PF00249">
    <property type="entry name" value="Myb_DNA-binding"/>
    <property type="match status" value="1"/>
</dbReference>
<evidence type="ECO:0000259" key="7">
    <source>
        <dbReference type="PROSITE" id="PS51294"/>
    </source>
</evidence>
<dbReference type="EMBL" id="JAUHHV010000001">
    <property type="protein sequence ID" value="KAK1437526.1"/>
    <property type="molecule type" value="Genomic_DNA"/>
</dbReference>
<keyword evidence="5" id="KW-0539">Nucleus</keyword>
<evidence type="ECO:0000313" key="8">
    <source>
        <dbReference type="EMBL" id="KAK1437526.1"/>
    </source>
</evidence>
<name>A0AAD8LE37_TARER</name>
<dbReference type="NCBIfam" id="TIGR01557">
    <property type="entry name" value="myb_SHAQKYF"/>
    <property type="match status" value="1"/>
</dbReference>
<feature type="compositionally biased region" description="Polar residues" evidence="6">
    <location>
        <begin position="397"/>
        <end position="406"/>
    </location>
</feature>
<sequence length="467" mass="51195">MMTSGSELSLECKPHSYSILLKTIGNEQASNDGHDQTRKLEEFLLRLEEERLKIDAFKRELPLCMQLLTNAMETSRQQLQTCRANVNQSSPIIEEFIPLKNSNGVEPEKTSILSIDNKANWMSSAQLWSQAGGTTTANDSSNNVIKATQNSTTLITPIDQTNINFDTKQRNGGAFIPFSKERNPSCATPTIVLPELALSSGEKDVDHEENKSCVRENSSTKGGNGEVTDNQTIINPTATTGTVTSSQTHRKTRRCWSPDLHRRFVNALQMLGGSQVATPKQIRELMKVDGLTNDEVKSHLQKYRLHTRRPSPSPQSTGNATPQLVVLGGIWVPPEYATAAAGAQTLYTTHTNSNHLTPQEFYPNHILPPPPPPLHHHIHHHNGNLHHHNHIYKTSSNTTQSLQESNGRGGTTTTAGGNRSESIEDGKSESGGSWKAESGGGGGGETKVLMVREECEESNGSEVTLKF</sequence>
<organism evidence="8 9">
    <name type="scientific">Tagetes erecta</name>
    <name type="common">African marigold</name>
    <dbReference type="NCBI Taxonomy" id="13708"/>
    <lineage>
        <taxon>Eukaryota</taxon>
        <taxon>Viridiplantae</taxon>
        <taxon>Streptophyta</taxon>
        <taxon>Embryophyta</taxon>
        <taxon>Tracheophyta</taxon>
        <taxon>Spermatophyta</taxon>
        <taxon>Magnoliopsida</taxon>
        <taxon>eudicotyledons</taxon>
        <taxon>Gunneridae</taxon>
        <taxon>Pentapetalae</taxon>
        <taxon>asterids</taxon>
        <taxon>campanulids</taxon>
        <taxon>Asterales</taxon>
        <taxon>Asteraceae</taxon>
        <taxon>Asteroideae</taxon>
        <taxon>Heliantheae alliance</taxon>
        <taxon>Tageteae</taxon>
        <taxon>Tagetes</taxon>
    </lineage>
</organism>
<dbReference type="Pfam" id="PF26575">
    <property type="entry name" value="HHO5_N"/>
    <property type="match status" value="1"/>
</dbReference>
<keyword evidence="3" id="KW-0238">DNA-binding</keyword>
<feature type="domain" description="HTH myb-type" evidence="7">
    <location>
        <begin position="248"/>
        <end position="308"/>
    </location>
</feature>
<reference evidence="8" key="1">
    <citation type="journal article" date="2023" name="bioRxiv">
        <title>Improved chromosome-level genome assembly for marigold (Tagetes erecta).</title>
        <authorList>
            <person name="Jiang F."/>
            <person name="Yuan L."/>
            <person name="Wang S."/>
            <person name="Wang H."/>
            <person name="Xu D."/>
            <person name="Wang A."/>
            <person name="Fan W."/>
        </authorList>
    </citation>
    <scope>NUCLEOTIDE SEQUENCE</scope>
    <source>
        <strain evidence="8">WSJ</strain>
        <tissue evidence="8">Leaf</tissue>
    </source>
</reference>
<evidence type="ECO:0000256" key="1">
    <source>
        <dbReference type="ARBA" id="ARBA00004123"/>
    </source>
</evidence>
<feature type="region of interest" description="Disordered" evidence="6">
    <location>
        <begin position="215"/>
        <end position="252"/>
    </location>
</feature>
<evidence type="ECO:0000313" key="9">
    <source>
        <dbReference type="Proteomes" id="UP001229421"/>
    </source>
</evidence>
<keyword evidence="4" id="KW-0804">Transcription</keyword>
<dbReference type="InterPro" id="IPR009057">
    <property type="entry name" value="Homeodomain-like_sf"/>
</dbReference>
<dbReference type="Proteomes" id="UP001229421">
    <property type="component" value="Unassembled WGS sequence"/>
</dbReference>
<dbReference type="FunFam" id="1.10.10.60:FF:000002">
    <property type="entry name" value="Myb family transcription factor"/>
    <property type="match status" value="1"/>
</dbReference>
<evidence type="ECO:0000256" key="3">
    <source>
        <dbReference type="ARBA" id="ARBA00023125"/>
    </source>
</evidence>
<feature type="region of interest" description="Disordered" evidence="6">
    <location>
        <begin position="397"/>
        <end position="467"/>
    </location>
</feature>
<dbReference type="PANTHER" id="PTHR31003:SF19">
    <property type="entry name" value="MYB FAMILY TRANSCRIPTION FACTOR EFM"/>
    <property type="match status" value="1"/>
</dbReference>
<feature type="compositionally biased region" description="Polar residues" evidence="6">
    <location>
        <begin position="215"/>
        <end position="236"/>
    </location>
</feature>
<accession>A0AAD8LE37</accession>
<dbReference type="InterPro" id="IPR001005">
    <property type="entry name" value="SANT/Myb"/>
</dbReference>
<dbReference type="GO" id="GO:0003677">
    <property type="term" value="F:DNA binding"/>
    <property type="evidence" value="ECO:0007669"/>
    <property type="project" value="UniProtKB-KW"/>
</dbReference>
<evidence type="ECO:0000256" key="6">
    <source>
        <dbReference type="SAM" id="MobiDB-lite"/>
    </source>
</evidence>
<dbReference type="InterPro" id="IPR044787">
    <property type="entry name" value="HHO5-like"/>
</dbReference>
<dbReference type="PROSITE" id="PS51294">
    <property type="entry name" value="HTH_MYB"/>
    <property type="match status" value="1"/>
</dbReference>
<dbReference type="PANTHER" id="PTHR31003">
    <property type="entry name" value="MYB FAMILY TRANSCRIPTION FACTOR"/>
    <property type="match status" value="1"/>
</dbReference>
<dbReference type="AlphaFoldDB" id="A0AAD8LE37"/>
<proteinExistence type="predicted"/>
<feature type="compositionally biased region" description="Low complexity" evidence="6">
    <location>
        <begin position="237"/>
        <end position="247"/>
    </location>
</feature>
<evidence type="ECO:0000256" key="4">
    <source>
        <dbReference type="ARBA" id="ARBA00023163"/>
    </source>
</evidence>
<dbReference type="InterPro" id="IPR017930">
    <property type="entry name" value="Myb_dom"/>
</dbReference>
<dbReference type="SUPFAM" id="SSF46689">
    <property type="entry name" value="Homeodomain-like"/>
    <property type="match status" value="1"/>
</dbReference>
<gene>
    <name evidence="8" type="ORF">QVD17_03319</name>
</gene>
<dbReference type="GO" id="GO:0003700">
    <property type="term" value="F:DNA-binding transcription factor activity"/>
    <property type="evidence" value="ECO:0007669"/>
    <property type="project" value="InterPro"/>
</dbReference>
<keyword evidence="9" id="KW-1185">Reference proteome</keyword>
<dbReference type="InterPro" id="IPR058673">
    <property type="entry name" value="HHO5-like_N"/>
</dbReference>
<dbReference type="GO" id="GO:0005634">
    <property type="term" value="C:nucleus"/>
    <property type="evidence" value="ECO:0007669"/>
    <property type="project" value="UniProtKB-SubCell"/>
</dbReference>
<protein>
    <recommendedName>
        <fullName evidence="7">HTH myb-type domain-containing protein</fullName>
    </recommendedName>
</protein>
<evidence type="ECO:0000256" key="2">
    <source>
        <dbReference type="ARBA" id="ARBA00023015"/>
    </source>
</evidence>
<comment type="subcellular location">
    <subcellularLocation>
        <location evidence="1">Nucleus</location>
    </subcellularLocation>
</comment>
<dbReference type="Gene3D" id="1.10.10.60">
    <property type="entry name" value="Homeodomain-like"/>
    <property type="match status" value="1"/>
</dbReference>
<comment type="caution">
    <text evidence="8">The sequence shown here is derived from an EMBL/GenBank/DDBJ whole genome shotgun (WGS) entry which is preliminary data.</text>
</comment>
<evidence type="ECO:0000256" key="5">
    <source>
        <dbReference type="ARBA" id="ARBA00023242"/>
    </source>
</evidence>